<comment type="cofactor">
    <cofactor evidence="1">
        <name>Fe(2+)</name>
        <dbReference type="ChEBI" id="CHEBI:29033"/>
    </cofactor>
</comment>
<dbReference type="GO" id="GO:0006974">
    <property type="term" value="P:DNA damage response"/>
    <property type="evidence" value="ECO:0007669"/>
    <property type="project" value="InterPro"/>
</dbReference>
<dbReference type="GO" id="GO:0005759">
    <property type="term" value="C:mitochondrial matrix"/>
    <property type="evidence" value="ECO:0007669"/>
    <property type="project" value="TreeGrafter"/>
</dbReference>
<dbReference type="InterPro" id="IPR032870">
    <property type="entry name" value="ALKBH7-like"/>
</dbReference>
<dbReference type="OrthoDB" id="28127at2759"/>
<evidence type="ECO:0000313" key="3">
    <source>
        <dbReference type="Proteomes" id="UP000270094"/>
    </source>
</evidence>
<organism evidence="2 3">
    <name type="scientific">Strongylus vulgaris</name>
    <name type="common">Blood worm</name>
    <dbReference type="NCBI Taxonomy" id="40348"/>
    <lineage>
        <taxon>Eukaryota</taxon>
        <taxon>Metazoa</taxon>
        <taxon>Ecdysozoa</taxon>
        <taxon>Nematoda</taxon>
        <taxon>Chromadorea</taxon>
        <taxon>Rhabditida</taxon>
        <taxon>Rhabditina</taxon>
        <taxon>Rhabditomorpha</taxon>
        <taxon>Strongyloidea</taxon>
        <taxon>Strongylidae</taxon>
        <taxon>Strongylus</taxon>
    </lineage>
</organism>
<dbReference type="PANTHER" id="PTHR21052:SF0">
    <property type="entry name" value="ALPHA-KETOGLUTARATE-DEPENDENT DIOXYGENASE ALKB HOMOLOG 7, MITOCHONDRIAL"/>
    <property type="match status" value="1"/>
</dbReference>
<dbReference type="InterPro" id="IPR037151">
    <property type="entry name" value="AlkB-like_sf"/>
</dbReference>
<name>A0A3P7LXR2_STRVU</name>
<dbReference type="Proteomes" id="UP000270094">
    <property type="component" value="Unassembled WGS sequence"/>
</dbReference>
<proteinExistence type="predicted"/>
<accession>A0A3P7LXR2</accession>
<reference evidence="2 3" key="1">
    <citation type="submission" date="2018-11" db="EMBL/GenBank/DDBJ databases">
        <authorList>
            <consortium name="Pathogen Informatics"/>
        </authorList>
    </citation>
    <scope>NUCLEOTIDE SEQUENCE [LARGE SCALE GENOMIC DNA]</scope>
</reference>
<evidence type="ECO:0000313" key="2">
    <source>
        <dbReference type="EMBL" id="VDM83898.1"/>
    </source>
</evidence>
<gene>
    <name evidence="2" type="ORF">SVUK_LOCUS18896</name>
</gene>
<protein>
    <submittedName>
        <fullName evidence="2">Uncharacterized protein</fullName>
    </submittedName>
</protein>
<evidence type="ECO:0000256" key="1">
    <source>
        <dbReference type="ARBA" id="ARBA00001954"/>
    </source>
</evidence>
<dbReference type="EMBL" id="UYYB01126096">
    <property type="protein sequence ID" value="VDM83898.1"/>
    <property type="molecule type" value="Genomic_DNA"/>
</dbReference>
<dbReference type="PANTHER" id="PTHR21052">
    <property type="entry name" value="SPERMATOGENESIS ASSOCIATED 11-RELATED"/>
    <property type="match status" value="1"/>
</dbReference>
<keyword evidence="3" id="KW-1185">Reference proteome</keyword>
<dbReference type="Gene3D" id="2.60.120.590">
    <property type="entry name" value="Alpha-ketoglutarate-dependent dioxygenase AlkB-like"/>
    <property type="match status" value="1"/>
</dbReference>
<sequence>MRLSSRLCSAFVHIHNPSLWPAELKAGVLAGCRVIPNFVTEAEEAEMLREVEPHMKRLRYEKSHWDDAIHLFREREQRKWSPANEKIIQRIRIVHERNEDQPQSLTEKLVILNRTAFRLLHLLKLILAAIIPNQSFS</sequence>
<dbReference type="AlphaFoldDB" id="A0A3P7LXR2"/>
<dbReference type="GO" id="GO:0006631">
    <property type="term" value="P:fatty acid metabolic process"/>
    <property type="evidence" value="ECO:0007669"/>
    <property type="project" value="TreeGrafter"/>
</dbReference>